<evidence type="ECO:0000313" key="2">
    <source>
        <dbReference type="EMBL" id="PTM44175.1"/>
    </source>
</evidence>
<dbReference type="GO" id="GO:0008236">
    <property type="term" value="F:serine-type peptidase activity"/>
    <property type="evidence" value="ECO:0007669"/>
    <property type="project" value="InterPro"/>
</dbReference>
<dbReference type="Gene3D" id="3.90.226.10">
    <property type="entry name" value="2-enoyl-CoA Hydratase, Chain A, domain 1"/>
    <property type="match status" value="1"/>
</dbReference>
<dbReference type="EMBL" id="PZZN01000004">
    <property type="protein sequence ID" value="PTM44175.1"/>
    <property type="molecule type" value="Genomic_DNA"/>
</dbReference>
<accession>A0A2T4YLN4</accession>
<protein>
    <submittedName>
        <fullName evidence="2">Peptidase S41-like protein</fullName>
    </submittedName>
</protein>
<dbReference type="AlphaFoldDB" id="A0A2T4YLN4"/>
<dbReference type="GO" id="GO:0004175">
    <property type="term" value="F:endopeptidase activity"/>
    <property type="evidence" value="ECO:0007669"/>
    <property type="project" value="TreeGrafter"/>
</dbReference>
<keyword evidence="3" id="KW-1185">Reference proteome</keyword>
<feature type="domain" description="Tail specific protease" evidence="1">
    <location>
        <begin position="260"/>
        <end position="424"/>
    </location>
</feature>
<organism evidence="2 3">
    <name type="scientific">Sphingomonas aerolata</name>
    <dbReference type="NCBI Taxonomy" id="185951"/>
    <lineage>
        <taxon>Bacteria</taxon>
        <taxon>Pseudomonadati</taxon>
        <taxon>Pseudomonadota</taxon>
        <taxon>Alphaproteobacteria</taxon>
        <taxon>Sphingomonadales</taxon>
        <taxon>Sphingomonadaceae</taxon>
        <taxon>Sphingomonas</taxon>
    </lineage>
</organism>
<dbReference type="GO" id="GO:0006508">
    <property type="term" value="P:proteolysis"/>
    <property type="evidence" value="ECO:0007669"/>
    <property type="project" value="InterPro"/>
</dbReference>
<dbReference type="PANTHER" id="PTHR32060">
    <property type="entry name" value="TAIL-SPECIFIC PROTEASE"/>
    <property type="match status" value="1"/>
</dbReference>
<dbReference type="Pfam" id="PF03572">
    <property type="entry name" value="Peptidase_S41"/>
    <property type="match status" value="1"/>
</dbReference>
<dbReference type="InterPro" id="IPR005151">
    <property type="entry name" value="Tail-specific_protease"/>
</dbReference>
<name>A0A2T4YLN4_9SPHN</name>
<gene>
    <name evidence="2" type="ORF">C8J24_3451</name>
</gene>
<dbReference type="PROSITE" id="PS51318">
    <property type="entry name" value="TAT"/>
    <property type="match status" value="1"/>
</dbReference>
<dbReference type="InterPro" id="IPR029045">
    <property type="entry name" value="ClpP/crotonase-like_dom_sf"/>
</dbReference>
<evidence type="ECO:0000313" key="3">
    <source>
        <dbReference type="Proteomes" id="UP000240996"/>
    </source>
</evidence>
<reference evidence="2 3" key="1">
    <citation type="submission" date="2018-04" db="EMBL/GenBank/DDBJ databases">
        <title>Genomic Encyclopedia of Type Strains, Phase III (KMG-III): the genomes of soil and plant-associated and newly described type strains.</title>
        <authorList>
            <person name="Whitman W."/>
        </authorList>
    </citation>
    <scope>NUCLEOTIDE SEQUENCE [LARGE SCALE GENOMIC DNA]</scope>
    <source>
        <strain evidence="2 3">NW12</strain>
    </source>
</reference>
<evidence type="ECO:0000259" key="1">
    <source>
        <dbReference type="Pfam" id="PF03572"/>
    </source>
</evidence>
<dbReference type="GO" id="GO:0007165">
    <property type="term" value="P:signal transduction"/>
    <property type="evidence" value="ECO:0007669"/>
    <property type="project" value="TreeGrafter"/>
</dbReference>
<dbReference type="InterPro" id="IPR006311">
    <property type="entry name" value="TAT_signal"/>
</dbReference>
<dbReference type="RefSeq" id="WP_167396806.1">
    <property type="nucleotide sequence ID" value="NZ_PZZN01000004.1"/>
</dbReference>
<dbReference type="SUPFAM" id="SSF52096">
    <property type="entry name" value="ClpP/crotonase"/>
    <property type="match status" value="1"/>
</dbReference>
<sequence>MIASPPSRRAVLGGLGATFAASPLLARTSSSPTLLRAAAMREDVALLRRAYAELHPGIHRYNTPREIDARFAALDQAAAIPMTLRAFYLTLSRFLATVRYGHSYANFYNQRREIAVALFEAPDRLPFDVLWIGDAMVVTADPFATGISRGSRILAVNGRSASAILAALMPLVRADGHNDAKRRRLLSVQGDDRYETFDIFFSMLFGQDRYQLTVEDPSGRRRTATVAGVSLAQRRTTAHAGVDASGDTPVWTIERRGDAALLSMPSWGLYDSKWDWRGWLDQAVDRLVAERVPRLVVDLRANEGGLDCGNALAERLVERETPFEEVQRLVRYRTVPDDLRPVLDTWDRSFDHLGENATRISDRFLRLDTQGDRVDPIRPRGTRYEGDVRVLIGPQNSSATFQFADFVRRNRLATLIGETTGGNRRGINGGCFYFVRLPATGLEADLPLIGRFPTTPQPDRGVTPDITIPVTRADIAKGIDSPVRRALA</sequence>
<proteinExistence type="predicted"/>
<dbReference type="GO" id="GO:0030288">
    <property type="term" value="C:outer membrane-bounded periplasmic space"/>
    <property type="evidence" value="ECO:0007669"/>
    <property type="project" value="TreeGrafter"/>
</dbReference>
<dbReference type="PANTHER" id="PTHR32060:SF30">
    <property type="entry name" value="CARBOXY-TERMINAL PROCESSING PROTEASE CTPA"/>
    <property type="match status" value="1"/>
</dbReference>
<comment type="caution">
    <text evidence="2">The sequence shown here is derived from an EMBL/GenBank/DDBJ whole genome shotgun (WGS) entry which is preliminary data.</text>
</comment>
<dbReference type="Proteomes" id="UP000240996">
    <property type="component" value="Unassembled WGS sequence"/>
</dbReference>